<proteinExistence type="predicted"/>
<dbReference type="InterPro" id="IPR036890">
    <property type="entry name" value="HATPase_C_sf"/>
</dbReference>
<dbReference type="InterPro" id="IPR010559">
    <property type="entry name" value="Sig_transdc_His_kin_internal"/>
</dbReference>
<sequence length="337" mass="37746">MNPQNKQLHFEIPNLCQTQALLYLVLVSELCVLAWTLAEFSFSWSVFALRSLSVQWVVLLAAALLCQLRRHRFDQWSLRKGWLVSFLLVECIVLSVLAAGQWVLTGAVAPLSLLQKLLASGIITAMVLRFFQLQQQVIAQSQAEANSRMDALQARIRPHFLFNSLNTISELVATKPEDAEAAIASLSVLFRASLAEKSRFCPLKDELQLVKGYLRLEKWRLGDRLQVSWNESVSDMNWPVPVLCLQPLVENAVVHGVAANQAGGKITISVLQTPRITTLIVENSCSQQPSGHRGHGIGQENVRNRLQALYGDAARYRIEQANQQYKVTLTLPKPIKE</sequence>
<keyword evidence="4" id="KW-1185">Reference proteome</keyword>
<comment type="caution">
    <text evidence="3">The sequence shown here is derived from an EMBL/GenBank/DDBJ whole genome shotgun (WGS) entry which is preliminary data.</text>
</comment>
<evidence type="ECO:0000256" key="1">
    <source>
        <dbReference type="SAM" id="Phobius"/>
    </source>
</evidence>
<keyword evidence="1" id="KW-0472">Membrane</keyword>
<reference evidence="3 4" key="1">
    <citation type="submission" date="2019-03" db="EMBL/GenBank/DDBJ databases">
        <title>Genomic Encyclopedia of Archaeal and Bacterial Type Strains, Phase II (KMG-II): from individual species to whole genera.</title>
        <authorList>
            <person name="Goeker M."/>
        </authorList>
    </citation>
    <scope>NUCLEOTIDE SEQUENCE [LARGE SCALE GENOMIC DNA]</scope>
    <source>
        <strain evidence="3 4">DSM 15388</strain>
    </source>
</reference>
<feature type="transmembrane region" description="Helical" evidence="1">
    <location>
        <begin position="20"/>
        <end position="38"/>
    </location>
</feature>
<keyword evidence="3" id="KW-0808">Transferase</keyword>
<dbReference type="PANTHER" id="PTHR34220:SF7">
    <property type="entry name" value="SENSOR HISTIDINE KINASE YPDA"/>
    <property type="match status" value="1"/>
</dbReference>
<dbReference type="Proteomes" id="UP000295793">
    <property type="component" value="Unassembled WGS sequence"/>
</dbReference>
<name>A0A4R3HZV8_9GAMM</name>
<keyword evidence="3" id="KW-0418">Kinase</keyword>
<dbReference type="SUPFAM" id="SSF55874">
    <property type="entry name" value="ATPase domain of HSP90 chaperone/DNA topoisomerase II/histidine kinase"/>
    <property type="match status" value="1"/>
</dbReference>
<protein>
    <submittedName>
        <fullName evidence="3">Two-component system sensor histidine kinase AlgZ</fullName>
    </submittedName>
</protein>
<dbReference type="Gene3D" id="3.30.565.10">
    <property type="entry name" value="Histidine kinase-like ATPase, C-terminal domain"/>
    <property type="match status" value="1"/>
</dbReference>
<accession>A0A4R3HZV8</accession>
<dbReference type="EMBL" id="SLZR01000016">
    <property type="protein sequence ID" value="TCS38243.1"/>
    <property type="molecule type" value="Genomic_DNA"/>
</dbReference>
<feature type="transmembrane region" description="Helical" evidence="1">
    <location>
        <begin position="81"/>
        <end position="104"/>
    </location>
</feature>
<keyword evidence="1" id="KW-1133">Transmembrane helix</keyword>
<feature type="domain" description="Signal transduction histidine kinase internal region" evidence="2">
    <location>
        <begin position="148"/>
        <end position="225"/>
    </location>
</feature>
<evidence type="ECO:0000313" key="3">
    <source>
        <dbReference type="EMBL" id="TCS38243.1"/>
    </source>
</evidence>
<evidence type="ECO:0000259" key="2">
    <source>
        <dbReference type="Pfam" id="PF06580"/>
    </source>
</evidence>
<dbReference type="AlphaFoldDB" id="A0A4R3HZV8"/>
<dbReference type="PANTHER" id="PTHR34220">
    <property type="entry name" value="SENSOR HISTIDINE KINASE YPDA"/>
    <property type="match status" value="1"/>
</dbReference>
<dbReference type="RefSeq" id="WP_132702981.1">
    <property type="nucleotide sequence ID" value="NZ_SLZR01000016.1"/>
</dbReference>
<dbReference type="Pfam" id="PF06580">
    <property type="entry name" value="His_kinase"/>
    <property type="match status" value="1"/>
</dbReference>
<organism evidence="3 4">
    <name type="scientific">Reinekea marinisedimentorum</name>
    <dbReference type="NCBI Taxonomy" id="230495"/>
    <lineage>
        <taxon>Bacteria</taxon>
        <taxon>Pseudomonadati</taxon>
        <taxon>Pseudomonadota</taxon>
        <taxon>Gammaproteobacteria</taxon>
        <taxon>Oceanospirillales</taxon>
        <taxon>Saccharospirillaceae</taxon>
        <taxon>Reinekea</taxon>
    </lineage>
</organism>
<dbReference type="GO" id="GO:0000155">
    <property type="term" value="F:phosphorelay sensor kinase activity"/>
    <property type="evidence" value="ECO:0007669"/>
    <property type="project" value="InterPro"/>
</dbReference>
<dbReference type="OrthoDB" id="2514702at2"/>
<feature type="transmembrane region" description="Helical" evidence="1">
    <location>
        <begin position="44"/>
        <end position="69"/>
    </location>
</feature>
<dbReference type="GO" id="GO:0016020">
    <property type="term" value="C:membrane"/>
    <property type="evidence" value="ECO:0007669"/>
    <property type="project" value="InterPro"/>
</dbReference>
<evidence type="ECO:0000313" key="4">
    <source>
        <dbReference type="Proteomes" id="UP000295793"/>
    </source>
</evidence>
<gene>
    <name evidence="3" type="ORF">BCF53_11654</name>
</gene>
<dbReference type="InterPro" id="IPR050640">
    <property type="entry name" value="Bact_2-comp_sensor_kinase"/>
</dbReference>
<keyword evidence="1" id="KW-0812">Transmembrane</keyword>